<gene>
    <name evidence="1" type="ORF">I8U20_06230</name>
</gene>
<name>A0A8I1AD31_THEIN</name>
<dbReference type="Proteomes" id="UP000633619">
    <property type="component" value="Unassembled WGS sequence"/>
</dbReference>
<keyword evidence="2" id="KW-1185">Reference proteome</keyword>
<reference evidence="1 2" key="1">
    <citation type="submission" date="2020-12" db="EMBL/GenBank/DDBJ databases">
        <title>WGS of Thermoactinomyces spp.</title>
        <authorList>
            <person name="Cheng K."/>
        </authorList>
    </citation>
    <scope>NUCLEOTIDE SEQUENCE [LARGE SCALE GENOMIC DNA]</scope>
    <source>
        <strain evidence="2">CICC 10671\DSM 43846</strain>
    </source>
</reference>
<evidence type="ECO:0000313" key="1">
    <source>
        <dbReference type="EMBL" id="MBH8594925.1"/>
    </source>
</evidence>
<accession>A0A8I1AD31</accession>
<dbReference type="RefSeq" id="WP_181731260.1">
    <property type="nucleotide sequence ID" value="NZ_JACEIR010000002.1"/>
</dbReference>
<dbReference type="AlphaFoldDB" id="A0A8I1AD31"/>
<dbReference type="Pfam" id="PF09148">
    <property type="entry name" value="DUF1934"/>
    <property type="match status" value="1"/>
</dbReference>
<protein>
    <submittedName>
        <fullName evidence="1">DUF1934 domain-containing protein</fullName>
    </submittedName>
</protein>
<dbReference type="InterPro" id="IPR015231">
    <property type="entry name" value="DUF1934"/>
</dbReference>
<comment type="caution">
    <text evidence="1">The sequence shown here is derived from an EMBL/GenBank/DDBJ whole genome shotgun (WGS) entry which is preliminary data.</text>
</comment>
<organism evidence="1 2">
    <name type="scientific">Thermoactinomyces intermedius</name>
    <dbReference type="NCBI Taxonomy" id="2024"/>
    <lineage>
        <taxon>Bacteria</taxon>
        <taxon>Bacillati</taxon>
        <taxon>Bacillota</taxon>
        <taxon>Bacilli</taxon>
        <taxon>Bacillales</taxon>
        <taxon>Thermoactinomycetaceae</taxon>
        <taxon>Thermoactinomyces</taxon>
    </lineage>
</organism>
<evidence type="ECO:0000313" key="2">
    <source>
        <dbReference type="Proteomes" id="UP000633619"/>
    </source>
</evidence>
<dbReference type="SUPFAM" id="SSF50814">
    <property type="entry name" value="Lipocalins"/>
    <property type="match status" value="1"/>
</dbReference>
<dbReference type="EMBL" id="JAECVW010000003">
    <property type="protein sequence ID" value="MBH8594925.1"/>
    <property type="molecule type" value="Genomic_DNA"/>
</dbReference>
<proteinExistence type="predicted"/>
<dbReference type="Gene3D" id="2.40.128.20">
    <property type="match status" value="1"/>
</dbReference>
<sequence>MIPVKIYIESVIQSEPDQEPDVIKQEVSGRFQEKENGEWVLKYEENSGTREEVKTSVKSMPEKVTIIRQGAVSYRQSYEPGKTLGSMVHTPAGITEMEVTTLTYERKLKGQEGWIDFSFLLHMGQQNLGKYQLSLRWMGGSWNESA</sequence>
<dbReference type="InterPro" id="IPR012674">
    <property type="entry name" value="Calycin"/>
</dbReference>